<organism evidence="8 9">
    <name type="scientific">Candidatus Roizmanbacteria bacterium CG22_combo_CG10-13_8_21_14_all_34_12</name>
    <dbReference type="NCBI Taxonomy" id="1974860"/>
    <lineage>
        <taxon>Bacteria</taxon>
        <taxon>Candidatus Roizmaniibacteriota</taxon>
    </lineage>
</organism>
<name>A0A2H0C2X0_9BACT</name>
<dbReference type="SMART" id="SM00271">
    <property type="entry name" value="DnaJ"/>
    <property type="match status" value="1"/>
</dbReference>
<dbReference type="SUPFAM" id="SSF46565">
    <property type="entry name" value="Chaperone J-domain"/>
    <property type="match status" value="1"/>
</dbReference>
<evidence type="ECO:0000256" key="2">
    <source>
        <dbReference type="ARBA" id="ARBA00022737"/>
    </source>
</evidence>
<protein>
    <submittedName>
        <fullName evidence="8">Molecular chaperone DnaJ</fullName>
    </submittedName>
</protein>
<dbReference type="PROSITE" id="PS00636">
    <property type="entry name" value="DNAJ_1"/>
    <property type="match status" value="1"/>
</dbReference>
<keyword evidence="1" id="KW-0479">Metal-binding</keyword>
<evidence type="ECO:0000313" key="8">
    <source>
        <dbReference type="EMBL" id="PIP63678.1"/>
    </source>
</evidence>
<sequence length="265" mass="30165">MKNYYEVLGVLKNATDDEIKKAYRKSALKYHPDRNKAKDATEKFKEISHAYEILSDTKKRQAYDQGENDAVNEKRSQQRQDPQRQSPFSYSDFTDPNDIFEQFFGGGSPFSNRQSGQTRQTYTLTLDFDEAVHGIEKTVIIDGKQKNIKIPAGVDSGTKIRYGNYDIVMEVTPNPLFRRKDADIFTEEKITFKQAVLGDTITIRTIDNPIKIKVPAGTQPETTIRLSGRGAPRLKGSGKGDMYVKIIVTIPQKITKEQEEILNKF</sequence>
<evidence type="ECO:0000256" key="5">
    <source>
        <dbReference type="ARBA" id="ARBA00023186"/>
    </source>
</evidence>
<keyword evidence="4" id="KW-0862">Zinc</keyword>
<dbReference type="FunFam" id="2.60.260.20:FF:000005">
    <property type="entry name" value="Chaperone protein dnaJ 1, mitochondrial"/>
    <property type="match status" value="1"/>
</dbReference>
<evidence type="ECO:0000256" key="4">
    <source>
        <dbReference type="ARBA" id="ARBA00022833"/>
    </source>
</evidence>
<dbReference type="GO" id="GO:0005737">
    <property type="term" value="C:cytoplasm"/>
    <property type="evidence" value="ECO:0007669"/>
    <property type="project" value="TreeGrafter"/>
</dbReference>
<keyword evidence="5" id="KW-0143">Chaperone</keyword>
<comment type="caution">
    <text evidence="8">The sequence shown here is derived from an EMBL/GenBank/DDBJ whole genome shotgun (WGS) entry which is preliminary data.</text>
</comment>
<dbReference type="PANTHER" id="PTHR43096">
    <property type="entry name" value="DNAJ HOMOLOG 1, MITOCHONDRIAL-RELATED"/>
    <property type="match status" value="1"/>
</dbReference>
<dbReference type="PANTHER" id="PTHR43096:SF52">
    <property type="entry name" value="DNAJ HOMOLOG 1, MITOCHONDRIAL-RELATED"/>
    <property type="match status" value="1"/>
</dbReference>
<evidence type="ECO:0000256" key="6">
    <source>
        <dbReference type="SAM" id="MobiDB-lite"/>
    </source>
</evidence>
<dbReference type="CDD" id="cd06257">
    <property type="entry name" value="DnaJ"/>
    <property type="match status" value="1"/>
</dbReference>
<proteinExistence type="predicted"/>
<dbReference type="GO" id="GO:0051082">
    <property type="term" value="F:unfolded protein binding"/>
    <property type="evidence" value="ECO:0007669"/>
    <property type="project" value="InterPro"/>
</dbReference>
<dbReference type="InterPro" id="IPR008971">
    <property type="entry name" value="HSP40/DnaJ_pept-bd"/>
</dbReference>
<dbReference type="Gene3D" id="2.60.260.20">
    <property type="entry name" value="Urease metallochaperone UreE, N-terminal domain"/>
    <property type="match status" value="2"/>
</dbReference>
<dbReference type="Pfam" id="PF01556">
    <property type="entry name" value="DnaJ_C"/>
    <property type="match status" value="1"/>
</dbReference>
<dbReference type="InterPro" id="IPR002939">
    <property type="entry name" value="DnaJ_C"/>
</dbReference>
<dbReference type="SUPFAM" id="SSF49493">
    <property type="entry name" value="HSP40/DnaJ peptide-binding domain"/>
    <property type="match status" value="2"/>
</dbReference>
<feature type="region of interest" description="Disordered" evidence="6">
    <location>
        <begin position="57"/>
        <end position="91"/>
    </location>
</feature>
<evidence type="ECO:0000256" key="3">
    <source>
        <dbReference type="ARBA" id="ARBA00022771"/>
    </source>
</evidence>
<keyword evidence="3" id="KW-0863">Zinc-finger</keyword>
<accession>A0A2H0C2X0</accession>
<evidence type="ECO:0000259" key="7">
    <source>
        <dbReference type="PROSITE" id="PS50076"/>
    </source>
</evidence>
<dbReference type="CDD" id="cd10747">
    <property type="entry name" value="DnaJ_C"/>
    <property type="match status" value="1"/>
</dbReference>
<keyword evidence="2" id="KW-0677">Repeat</keyword>
<dbReference type="GO" id="GO:0008270">
    <property type="term" value="F:zinc ion binding"/>
    <property type="evidence" value="ECO:0007669"/>
    <property type="project" value="UniProtKB-KW"/>
</dbReference>
<dbReference type="GO" id="GO:0042026">
    <property type="term" value="P:protein refolding"/>
    <property type="evidence" value="ECO:0007669"/>
    <property type="project" value="TreeGrafter"/>
</dbReference>
<evidence type="ECO:0000256" key="1">
    <source>
        <dbReference type="ARBA" id="ARBA00022723"/>
    </source>
</evidence>
<gene>
    <name evidence="8" type="ORF">COW97_01160</name>
</gene>
<dbReference type="Pfam" id="PF00226">
    <property type="entry name" value="DnaJ"/>
    <property type="match status" value="1"/>
</dbReference>
<dbReference type="InterPro" id="IPR036869">
    <property type="entry name" value="J_dom_sf"/>
</dbReference>
<dbReference type="InterPro" id="IPR018253">
    <property type="entry name" value="DnaJ_domain_CS"/>
</dbReference>
<dbReference type="Gene3D" id="1.10.287.110">
    <property type="entry name" value="DnaJ domain"/>
    <property type="match status" value="1"/>
</dbReference>
<dbReference type="PROSITE" id="PS50076">
    <property type="entry name" value="DNAJ_2"/>
    <property type="match status" value="1"/>
</dbReference>
<dbReference type="PRINTS" id="PR00625">
    <property type="entry name" value="JDOMAIN"/>
</dbReference>
<feature type="compositionally biased region" description="Basic and acidic residues" evidence="6">
    <location>
        <begin position="71"/>
        <end position="82"/>
    </location>
</feature>
<dbReference type="Proteomes" id="UP000229699">
    <property type="component" value="Unassembled WGS sequence"/>
</dbReference>
<dbReference type="EMBL" id="PCTC01000022">
    <property type="protein sequence ID" value="PIP63678.1"/>
    <property type="molecule type" value="Genomic_DNA"/>
</dbReference>
<feature type="domain" description="J" evidence="7">
    <location>
        <begin position="3"/>
        <end position="67"/>
    </location>
</feature>
<evidence type="ECO:0000313" key="9">
    <source>
        <dbReference type="Proteomes" id="UP000229699"/>
    </source>
</evidence>
<reference evidence="8 9" key="1">
    <citation type="submission" date="2017-09" db="EMBL/GenBank/DDBJ databases">
        <title>Depth-based differentiation of microbial function through sediment-hosted aquifers and enrichment of novel symbionts in the deep terrestrial subsurface.</title>
        <authorList>
            <person name="Probst A.J."/>
            <person name="Ladd B."/>
            <person name="Jarett J.K."/>
            <person name="Geller-Mcgrath D.E."/>
            <person name="Sieber C.M."/>
            <person name="Emerson J.B."/>
            <person name="Anantharaman K."/>
            <person name="Thomas B.C."/>
            <person name="Malmstrom R."/>
            <person name="Stieglmeier M."/>
            <person name="Klingl A."/>
            <person name="Woyke T."/>
            <person name="Ryan C.M."/>
            <person name="Banfield J.F."/>
        </authorList>
    </citation>
    <scope>NUCLEOTIDE SEQUENCE [LARGE SCALE GENOMIC DNA]</scope>
    <source>
        <strain evidence="8">CG22_combo_CG10-13_8_21_14_all_34_12</strain>
    </source>
</reference>
<dbReference type="InterPro" id="IPR001623">
    <property type="entry name" value="DnaJ_domain"/>
</dbReference>
<dbReference type="AlphaFoldDB" id="A0A2H0C2X0"/>